<proteinExistence type="predicted"/>
<dbReference type="InterPro" id="IPR029069">
    <property type="entry name" value="HotDog_dom_sf"/>
</dbReference>
<reference evidence="1" key="1">
    <citation type="submission" date="2022-06" db="EMBL/GenBank/DDBJ databases">
        <title>Ornithinimicrobium HY1793.</title>
        <authorList>
            <person name="Huang Y."/>
        </authorList>
    </citation>
    <scope>NUCLEOTIDE SEQUENCE</scope>
    <source>
        <strain evidence="1">HY1793</strain>
    </source>
</reference>
<dbReference type="Proteomes" id="UP001056455">
    <property type="component" value="Chromosome"/>
</dbReference>
<evidence type="ECO:0000313" key="2">
    <source>
        <dbReference type="Proteomes" id="UP001056455"/>
    </source>
</evidence>
<sequence length="138" mass="15284">MTSRVSVTRVVDWCDTDAAGHYHHSSVIRWVEAAENELHVQRGLLELFGVVPRVRYEVDYLDRLWFREEVVTELWVESLGRTSLVYGFEVTGPRGPAARGRMVCVNIGDRSGEVPAGADSPAVAWSDAERAALQGTVG</sequence>
<dbReference type="CDD" id="cd00586">
    <property type="entry name" value="4HBT"/>
    <property type="match status" value="1"/>
</dbReference>
<keyword evidence="2" id="KW-1185">Reference proteome</keyword>
<dbReference type="RefSeq" id="WP_252591830.1">
    <property type="nucleotide sequence ID" value="NZ_CP099489.1"/>
</dbReference>
<organism evidence="1 2">
    <name type="scientific">Ornithinimicrobium faecis</name>
    <dbReference type="NCBI Taxonomy" id="2934158"/>
    <lineage>
        <taxon>Bacteria</taxon>
        <taxon>Bacillati</taxon>
        <taxon>Actinomycetota</taxon>
        <taxon>Actinomycetes</taxon>
        <taxon>Micrococcales</taxon>
        <taxon>Ornithinimicrobiaceae</taxon>
        <taxon>Ornithinimicrobium</taxon>
    </lineage>
</organism>
<evidence type="ECO:0000313" key="1">
    <source>
        <dbReference type="EMBL" id="USQ78974.1"/>
    </source>
</evidence>
<name>A0ABY4YQJ9_9MICO</name>
<protein>
    <submittedName>
        <fullName evidence="1">Acyl-CoA thioesterase</fullName>
    </submittedName>
</protein>
<dbReference type="Gene3D" id="3.10.129.10">
    <property type="entry name" value="Hotdog Thioesterase"/>
    <property type="match status" value="1"/>
</dbReference>
<dbReference type="EMBL" id="CP099489">
    <property type="protein sequence ID" value="USQ78974.1"/>
    <property type="molecule type" value="Genomic_DNA"/>
</dbReference>
<dbReference type="Pfam" id="PF13279">
    <property type="entry name" value="4HBT_2"/>
    <property type="match status" value="1"/>
</dbReference>
<dbReference type="SUPFAM" id="SSF54637">
    <property type="entry name" value="Thioesterase/thiol ester dehydrase-isomerase"/>
    <property type="match status" value="1"/>
</dbReference>
<accession>A0ABY4YQJ9</accession>
<gene>
    <name evidence="1" type="ORF">NF556_15275</name>
</gene>